<gene>
    <name evidence="1" type="ORF">KJ970_12335</name>
</gene>
<accession>A0A948W709</accession>
<proteinExistence type="predicted"/>
<evidence type="ECO:0000313" key="2">
    <source>
        <dbReference type="Proteomes" id="UP000777784"/>
    </source>
</evidence>
<comment type="caution">
    <text evidence="1">The sequence shown here is derived from an EMBL/GenBank/DDBJ whole genome shotgun (WGS) entry which is preliminary data.</text>
</comment>
<name>A0A948W709_UNCEI</name>
<sequence>MHSPKPHGAAHARQPDRRYETGLAPAACTSIQNANSSIVGTHLVCVTHPFHPLSGQRFVCVGERYNRYGTRL</sequence>
<dbReference type="AlphaFoldDB" id="A0A948W709"/>
<reference evidence="1" key="1">
    <citation type="submission" date="2021-05" db="EMBL/GenBank/DDBJ databases">
        <title>Energy efficiency and biological interactions define the core microbiome of deep oligotrophic groundwater.</title>
        <authorList>
            <person name="Mehrshad M."/>
            <person name="Lopez-Fernandez M."/>
            <person name="Bell E."/>
            <person name="Bernier-Latmani R."/>
            <person name="Bertilsson S."/>
            <person name="Dopson M."/>
        </authorList>
    </citation>
    <scope>NUCLEOTIDE SEQUENCE</scope>
    <source>
        <strain evidence="1">Modern_marine.mb.64</strain>
    </source>
</reference>
<dbReference type="EMBL" id="JAHJDP010000073">
    <property type="protein sequence ID" value="MBU2691705.1"/>
    <property type="molecule type" value="Genomic_DNA"/>
</dbReference>
<organism evidence="1 2">
    <name type="scientific">Eiseniibacteriota bacterium</name>
    <dbReference type="NCBI Taxonomy" id="2212470"/>
    <lineage>
        <taxon>Bacteria</taxon>
        <taxon>Candidatus Eiseniibacteriota</taxon>
    </lineage>
</organism>
<feature type="non-terminal residue" evidence="1">
    <location>
        <position position="72"/>
    </location>
</feature>
<protein>
    <submittedName>
        <fullName evidence="1">Y4bD/Y4pK family protein</fullName>
    </submittedName>
</protein>
<evidence type="ECO:0000313" key="1">
    <source>
        <dbReference type="EMBL" id="MBU2691705.1"/>
    </source>
</evidence>
<dbReference type="Proteomes" id="UP000777784">
    <property type="component" value="Unassembled WGS sequence"/>
</dbReference>